<dbReference type="PATRIC" id="fig|1246626.3.peg.3505"/>
<dbReference type="EMBL" id="CP003923">
    <property type="protein sequence ID" value="AIC96063.1"/>
    <property type="molecule type" value="Genomic_DNA"/>
</dbReference>
<sequence length="109" mass="12456">MNTFGYSGTYTLEQARTHDEKRNLVVELLQTKMDKLGELKQDVQGILDSSKGEIILATIEELESEAVKGQGRIQTAVDELIRFHWKFEDVIDHGKTQPFTITYTEVPKD</sequence>
<protein>
    <submittedName>
        <fullName evidence="1">Uncharacterized protein</fullName>
    </submittedName>
</protein>
<dbReference type="RefSeq" id="WP_038483656.1">
    <property type="nucleotide sequence ID" value="NZ_CP003923.1"/>
</dbReference>
<evidence type="ECO:0000313" key="1">
    <source>
        <dbReference type="EMBL" id="AIC96063.1"/>
    </source>
</evidence>
<evidence type="ECO:0000313" key="2">
    <source>
        <dbReference type="Proteomes" id="UP000027142"/>
    </source>
</evidence>
<proteinExistence type="predicted"/>
<name>A0A060M693_9BACI</name>
<accession>A0A060M693</accession>
<gene>
    <name evidence="1" type="ORF">BleG1_3516</name>
</gene>
<keyword evidence="2" id="KW-1185">Reference proteome</keyword>
<dbReference type="HOGENOM" id="CLU_2178547_0_0_9"/>
<dbReference type="OrthoDB" id="2872313at2"/>
<dbReference type="STRING" id="1246626.BleG1_3516"/>
<dbReference type="AlphaFoldDB" id="A0A060M693"/>
<reference evidence="1 2" key="1">
    <citation type="journal article" date="2014" name="Gene">
        <title>A comparative genomic analysis of the alkalitolerant soil bacterium Bacillus lehensis G1.</title>
        <authorList>
            <person name="Noor Y.M."/>
            <person name="Samsulrizal N.H."/>
            <person name="Jema'on N.A."/>
            <person name="Low K.O."/>
            <person name="Ramli A.N."/>
            <person name="Alias N.I."/>
            <person name="Damis S.I."/>
            <person name="Fuzi S.F."/>
            <person name="Isa M.N."/>
            <person name="Murad A.M."/>
            <person name="Raih M.F."/>
            <person name="Bakar F.D."/>
            <person name="Najimudin N."/>
            <person name="Mahadi N.M."/>
            <person name="Illias R.M."/>
        </authorList>
    </citation>
    <scope>NUCLEOTIDE SEQUENCE [LARGE SCALE GENOMIC DNA]</scope>
    <source>
        <strain evidence="1 2">G1</strain>
    </source>
</reference>
<dbReference type="Proteomes" id="UP000027142">
    <property type="component" value="Chromosome"/>
</dbReference>
<organism evidence="1 2">
    <name type="scientific">Shouchella lehensis G1</name>
    <dbReference type="NCBI Taxonomy" id="1246626"/>
    <lineage>
        <taxon>Bacteria</taxon>
        <taxon>Bacillati</taxon>
        <taxon>Bacillota</taxon>
        <taxon>Bacilli</taxon>
        <taxon>Bacillales</taxon>
        <taxon>Bacillaceae</taxon>
        <taxon>Shouchella</taxon>
    </lineage>
</organism>
<dbReference type="eggNOG" id="ENOG5030A4J">
    <property type="taxonomic scope" value="Bacteria"/>
</dbReference>
<dbReference type="KEGG" id="ble:BleG1_3516"/>